<dbReference type="RefSeq" id="WP_115569683.1">
    <property type="nucleotide sequence ID" value="NZ_NXLV01000008.1"/>
</dbReference>
<comment type="caution">
    <text evidence="2">The sequence shown here is derived from an EMBL/GenBank/DDBJ whole genome shotgun (WGS) entry which is preliminary data.</text>
</comment>
<reference evidence="2 3" key="1">
    <citation type="submission" date="2018-04" db="EMBL/GenBank/DDBJ databases">
        <title>Novel Campyloabacter and Helicobacter Species and Strains.</title>
        <authorList>
            <person name="Mannion A.J."/>
            <person name="Shen Z."/>
            <person name="Fox J.G."/>
        </authorList>
    </citation>
    <scope>NUCLEOTIDE SEQUENCE [LARGE SCALE GENOMIC DNA]</scope>
    <source>
        <strain evidence="2 3">MIT 04-9366</strain>
    </source>
</reference>
<dbReference type="SUPFAM" id="SSF47413">
    <property type="entry name" value="lambda repressor-like DNA-binding domains"/>
    <property type="match status" value="1"/>
</dbReference>
<dbReference type="InterPro" id="IPR010982">
    <property type="entry name" value="Lambda_DNA-bd_dom_sf"/>
</dbReference>
<sequence length="96" mass="11143">MKEAMVKPIKFDKEEMLKNAEVERAYKEQSPFWELQRMLIEKRRSAKLTQEEIAQKMGVRQSAIARFESVGYENCTLSTLVAYAKAIGMKKLIITL</sequence>
<dbReference type="AlphaFoldDB" id="A0A3D8IZ95"/>
<dbReference type="OrthoDB" id="5330055at2"/>
<evidence type="ECO:0000313" key="3">
    <source>
        <dbReference type="Proteomes" id="UP000257045"/>
    </source>
</evidence>
<organism evidence="2 3">
    <name type="scientific">Helicobacter brantae</name>
    <dbReference type="NCBI Taxonomy" id="375927"/>
    <lineage>
        <taxon>Bacteria</taxon>
        <taxon>Pseudomonadati</taxon>
        <taxon>Campylobacterota</taxon>
        <taxon>Epsilonproteobacteria</taxon>
        <taxon>Campylobacterales</taxon>
        <taxon>Helicobacteraceae</taxon>
        <taxon>Helicobacter</taxon>
    </lineage>
</organism>
<gene>
    <name evidence="2" type="ORF">CQA58_05300</name>
</gene>
<keyword evidence="3" id="KW-1185">Reference proteome</keyword>
<feature type="domain" description="HTH cro/C1-type" evidence="1">
    <location>
        <begin position="39"/>
        <end position="96"/>
    </location>
</feature>
<evidence type="ECO:0000313" key="2">
    <source>
        <dbReference type="EMBL" id="RDU70588.1"/>
    </source>
</evidence>
<dbReference type="CDD" id="cd00093">
    <property type="entry name" value="HTH_XRE"/>
    <property type="match status" value="1"/>
</dbReference>
<dbReference type="Proteomes" id="UP000257045">
    <property type="component" value="Unassembled WGS sequence"/>
</dbReference>
<dbReference type="Gene3D" id="1.10.260.40">
    <property type="entry name" value="lambda repressor-like DNA-binding domains"/>
    <property type="match status" value="1"/>
</dbReference>
<dbReference type="Pfam" id="PF01381">
    <property type="entry name" value="HTH_3"/>
    <property type="match status" value="1"/>
</dbReference>
<protein>
    <submittedName>
        <fullName evidence="2">Transcriptional regulator</fullName>
    </submittedName>
</protein>
<dbReference type="SMART" id="SM00530">
    <property type="entry name" value="HTH_XRE"/>
    <property type="match status" value="1"/>
</dbReference>
<proteinExistence type="predicted"/>
<dbReference type="InterPro" id="IPR001387">
    <property type="entry name" value="Cro/C1-type_HTH"/>
</dbReference>
<evidence type="ECO:0000259" key="1">
    <source>
        <dbReference type="PROSITE" id="PS50943"/>
    </source>
</evidence>
<name>A0A3D8IZ95_9HELI</name>
<dbReference type="PROSITE" id="PS50943">
    <property type="entry name" value="HTH_CROC1"/>
    <property type="match status" value="1"/>
</dbReference>
<accession>A0A3D8IZ95</accession>
<dbReference type="EMBL" id="NXLV01000008">
    <property type="protein sequence ID" value="RDU70588.1"/>
    <property type="molecule type" value="Genomic_DNA"/>
</dbReference>
<dbReference type="GO" id="GO:0003677">
    <property type="term" value="F:DNA binding"/>
    <property type="evidence" value="ECO:0007669"/>
    <property type="project" value="InterPro"/>
</dbReference>